<feature type="chain" id="PRO_5015424946" evidence="1">
    <location>
        <begin position="31"/>
        <end position="350"/>
    </location>
</feature>
<reference evidence="2 3" key="1">
    <citation type="submission" date="2018-04" db="EMBL/GenBank/DDBJ databases">
        <title>Genomic Encyclopedia of Archaeal and Bacterial Type Strains, Phase II (KMG-II): from individual species to whole genera.</title>
        <authorList>
            <person name="Goeker M."/>
        </authorList>
    </citation>
    <scope>NUCLEOTIDE SEQUENCE [LARGE SCALE GENOMIC DNA]</scope>
    <source>
        <strain evidence="2 3">DSM 26809</strain>
    </source>
</reference>
<dbReference type="Pfam" id="PF25594">
    <property type="entry name" value="GldB_lipo"/>
    <property type="match status" value="1"/>
</dbReference>
<organism evidence="2 3">
    <name type="scientific">Mucilaginibacter yixingensis</name>
    <dbReference type="NCBI Taxonomy" id="1295612"/>
    <lineage>
        <taxon>Bacteria</taxon>
        <taxon>Pseudomonadati</taxon>
        <taxon>Bacteroidota</taxon>
        <taxon>Sphingobacteriia</taxon>
        <taxon>Sphingobacteriales</taxon>
        <taxon>Sphingobacteriaceae</taxon>
        <taxon>Mucilaginibacter</taxon>
    </lineage>
</organism>
<keyword evidence="3" id="KW-1185">Reference proteome</keyword>
<comment type="caution">
    <text evidence="2">The sequence shown here is derived from an EMBL/GenBank/DDBJ whole genome shotgun (WGS) entry which is preliminary data.</text>
</comment>
<proteinExistence type="predicted"/>
<dbReference type="AlphaFoldDB" id="A0A2T5J7F8"/>
<feature type="signal peptide" evidence="1">
    <location>
        <begin position="1"/>
        <end position="30"/>
    </location>
</feature>
<dbReference type="NCBIfam" id="TIGR03514">
    <property type="entry name" value="GldB_lipo"/>
    <property type="match status" value="1"/>
</dbReference>
<dbReference type="InterPro" id="IPR019853">
    <property type="entry name" value="GldB-like"/>
</dbReference>
<keyword evidence="2" id="KW-0449">Lipoprotein</keyword>
<protein>
    <submittedName>
        <fullName evidence="2">Gliding motility-associated lipoprotein GldB</fullName>
    </submittedName>
</protein>
<gene>
    <name evidence="2" type="ORF">C8P68_106303</name>
</gene>
<name>A0A2T5J7F8_9SPHI</name>
<dbReference type="PROSITE" id="PS51257">
    <property type="entry name" value="PROKAR_LIPOPROTEIN"/>
    <property type="match status" value="1"/>
</dbReference>
<evidence type="ECO:0000313" key="2">
    <source>
        <dbReference type="EMBL" id="PTQ95088.1"/>
    </source>
</evidence>
<dbReference type="Proteomes" id="UP000244168">
    <property type="component" value="Unassembled WGS sequence"/>
</dbReference>
<sequence>MKMMNIPGKTKQIYLIFAFGLLLASCSHNKKVDVSNIDVNVKIERFDHDFDDMSRKPMAQQALFLHKKYGAFYQDFIERVLQAGNANDTAYFATLRKVFATQAYKDLKHAVDSIYPNVDKQNIELTDAFRRIRYYFPRKPLPKVYAYFSGFQAQTTIGNNYFGIGLDEFLGADSKFYPALINAYPHYISRRFTPENMAPRVVEGLLTQDLYPESDNDKTLLAKMIYNGKILYAMDQLLPDAADSTKIGYTNAQLKWCEDFKSQIWGYFLGENLLYEVDDQKMGKYLSEAPFTPGLGEKNESAPKLAVWTGWQIVRQYMDKHPDVKLEELMADDDAQNILKESKYRPKAKE</sequence>
<dbReference type="EMBL" id="QAOQ01000006">
    <property type="protein sequence ID" value="PTQ95088.1"/>
    <property type="molecule type" value="Genomic_DNA"/>
</dbReference>
<accession>A0A2T5J7F8</accession>
<evidence type="ECO:0000313" key="3">
    <source>
        <dbReference type="Proteomes" id="UP000244168"/>
    </source>
</evidence>
<evidence type="ECO:0000256" key="1">
    <source>
        <dbReference type="SAM" id="SignalP"/>
    </source>
</evidence>
<dbReference type="RefSeq" id="WP_342748749.1">
    <property type="nucleotide sequence ID" value="NZ_CP160205.1"/>
</dbReference>
<keyword evidence="1" id="KW-0732">Signal</keyword>